<feature type="region of interest" description="Disordered" evidence="5">
    <location>
        <begin position="150"/>
        <end position="183"/>
    </location>
</feature>
<dbReference type="Gene3D" id="3.90.1720.10">
    <property type="entry name" value="endopeptidase domain like (from Nostoc punctiforme)"/>
    <property type="match status" value="1"/>
</dbReference>
<feature type="region of interest" description="Disordered" evidence="5">
    <location>
        <begin position="198"/>
        <end position="228"/>
    </location>
</feature>
<comment type="caution">
    <text evidence="7">The sequence shown here is derived from an EMBL/GenBank/DDBJ whole genome shotgun (WGS) entry which is preliminary data.</text>
</comment>
<accession>A0AAP4F560</accession>
<dbReference type="InterPro" id="IPR038765">
    <property type="entry name" value="Papain-like_cys_pep_sf"/>
</dbReference>
<keyword evidence="3" id="KW-0378">Hydrolase</keyword>
<evidence type="ECO:0000256" key="5">
    <source>
        <dbReference type="SAM" id="MobiDB-lite"/>
    </source>
</evidence>
<evidence type="ECO:0000256" key="4">
    <source>
        <dbReference type="ARBA" id="ARBA00022807"/>
    </source>
</evidence>
<dbReference type="GO" id="GO:0006508">
    <property type="term" value="P:proteolysis"/>
    <property type="evidence" value="ECO:0007669"/>
    <property type="project" value="UniProtKB-KW"/>
</dbReference>
<dbReference type="SUPFAM" id="SSF54001">
    <property type="entry name" value="Cysteine proteinases"/>
    <property type="match status" value="1"/>
</dbReference>
<feature type="domain" description="NlpC/P60" evidence="6">
    <location>
        <begin position="224"/>
        <end position="338"/>
    </location>
</feature>
<dbReference type="PANTHER" id="PTHR47359">
    <property type="entry name" value="PEPTIDOGLYCAN DL-ENDOPEPTIDASE CWLO"/>
    <property type="match status" value="1"/>
</dbReference>
<organism evidence="7 8">
    <name type="scientific">Corynebacterium pseudodiphtheriticum</name>
    <dbReference type="NCBI Taxonomy" id="37637"/>
    <lineage>
        <taxon>Bacteria</taxon>
        <taxon>Bacillati</taxon>
        <taxon>Actinomycetota</taxon>
        <taxon>Actinomycetes</taxon>
        <taxon>Mycobacteriales</taxon>
        <taxon>Corynebacteriaceae</taxon>
        <taxon>Corynebacterium</taxon>
    </lineage>
</organism>
<dbReference type="AlphaFoldDB" id="A0AAP4F560"/>
<dbReference type="InterPro" id="IPR051794">
    <property type="entry name" value="PG_Endopeptidase_C40"/>
</dbReference>
<evidence type="ECO:0000313" key="8">
    <source>
        <dbReference type="Proteomes" id="UP001224412"/>
    </source>
</evidence>
<evidence type="ECO:0000256" key="2">
    <source>
        <dbReference type="ARBA" id="ARBA00022670"/>
    </source>
</evidence>
<keyword evidence="4" id="KW-0788">Thiol protease</keyword>
<dbReference type="Pfam" id="PF00877">
    <property type="entry name" value="NLPC_P60"/>
    <property type="match status" value="1"/>
</dbReference>
<dbReference type="RefSeq" id="WP_284586989.1">
    <property type="nucleotide sequence ID" value="NZ_JASNTY010000014.1"/>
</dbReference>
<dbReference type="PROSITE" id="PS51935">
    <property type="entry name" value="NLPC_P60"/>
    <property type="match status" value="1"/>
</dbReference>
<name>A0AAP4F560_9CORY</name>
<gene>
    <name evidence="7" type="ORF">QPX42_03560</name>
</gene>
<dbReference type="InterPro" id="IPR000064">
    <property type="entry name" value="NLP_P60_dom"/>
</dbReference>
<reference evidence="7" key="1">
    <citation type="submission" date="2023-05" db="EMBL/GenBank/DDBJ databases">
        <title>Metabolic capabilities are highly conserved among human nasal-associated Corynebacterium species in pangenomic analyses.</title>
        <authorList>
            <person name="Tran T.H."/>
            <person name="Roberts A.Q."/>
            <person name="Escapa I.F."/>
            <person name="Gao W."/>
            <person name="Conlan S."/>
            <person name="Kong H."/>
            <person name="Segre J.A."/>
            <person name="Kelly M.S."/>
            <person name="Lemon K.P."/>
        </authorList>
    </citation>
    <scope>NUCLEOTIDE SEQUENCE</scope>
    <source>
        <strain evidence="7">KPL2773</strain>
    </source>
</reference>
<dbReference type="GO" id="GO:0008234">
    <property type="term" value="F:cysteine-type peptidase activity"/>
    <property type="evidence" value="ECO:0007669"/>
    <property type="project" value="UniProtKB-KW"/>
</dbReference>
<dbReference type="EMBL" id="JASNVH010000004">
    <property type="protein sequence ID" value="MDK4306629.1"/>
    <property type="molecule type" value="Genomic_DNA"/>
</dbReference>
<keyword evidence="2" id="KW-0645">Protease</keyword>
<evidence type="ECO:0000256" key="1">
    <source>
        <dbReference type="ARBA" id="ARBA00007074"/>
    </source>
</evidence>
<comment type="similarity">
    <text evidence="1">Belongs to the peptidase C40 family.</text>
</comment>
<evidence type="ECO:0000313" key="7">
    <source>
        <dbReference type="EMBL" id="MDK4306629.1"/>
    </source>
</evidence>
<dbReference type="PANTHER" id="PTHR47359:SF3">
    <property type="entry name" value="NLP_P60 DOMAIN-CONTAINING PROTEIN-RELATED"/>
    <property type="match status" value="1"/>
</dbReference>
<proteinExistence type="inferred from homology"/>
<sequence>MNVLETINRISELAPAQLGDFSAPIMPDVSAAGELAAISGASAADIEAAAKLIDGNNHHIAEITAEAQVAITTTAENLLGIGHSFLQQAAPVALTALQPVPGAAAGAIAQLDALARSHMAEAETAANELDEQLSALATRLHGIAEEPFALDDASPTATPPSPAQYASTGGNGTAYSPDNNAAFPEANFVPAALETTEETGAQAGTPTGTETDNPTDNATDDASAAAGRAAVAAARSQLGTPYQWGGTTPGVGFDCSGFTQWAWGEAGVDIPRLAHEQAVGQQVSVNELREGDLAVWDGHVAMYAGNGELIEAGSPVSTSPLRTNNLDMNFHGFYRPTA</sequence>
<evidence type="ECO:0000259" key="6">
    <source>
        <dbReference type="PROSITE" id="PS51935"/>
    </source>
</evidence>
<protein>
    <submittedName>
        <fullName evidence="7">NlpC/P60 family protein</fullName>
    </submittedName>
</protein>
<dbReference type="Proteomes" id="UP001224412">
    <property type="component" value="Unassembled WGS sequence"/>
</dbReference>
<evidence type="ECO:0000256" key="3">
    <source>
        <dbReference type="ARBA" id="ARBA00022801"/>
    </source>
</evidence>